<comment type="caution">
    <text evidence="2">The sequence shown here is derived from an EMBL/GenBank/DDBJ whole genome shotgun (WGS) entry which is preliminary data.</text>
</comment>
<proteinExistence type="predicted"/>
<dbReference type="Proteomes" id="UP000503640">
    <property type="component" value="Unassembled WGS sequence"/>
</dbReference>
<protein>
    <submittedName>
        <fullName evidence="2">Uncharacterized protein</fullName>
    </submittedName>
</protein>
<accession>A0A7I9VJ98</accession>
<reference evidence="3" key="1">
    <citation type="journal article" date="2020" name="Appl. Environ. Microbiol.">
        <title>Diazotrophic Anaeromyxobacter Isolates from Soils.</title>
        <authorList>
            <person name="Masuda Y."/>
            <person name="Yamanaka H."/>
            <person name="Xu Z.X."/>
            <person name="Shiratori Y."/>
            <person name="Aono T."/>
            <person name="Amachi S."/>
            <person name="Senoo K."/>
            <person name="Itoh H."/>
        </authorList>
    </citation>
    <scope>NUCLEOTIDE SEQUENCE [LARGE SCALE GENOMIC DNA]</scope>
    <source>
        <strain evidence="3">R267</strain>
    </source>
</reference>
<sequence>MHELAKGKLVQHASLGIGKIVALEANAVHVFFPDSDKRFAAKLRLPAAQALLRTDGLEQNSWLEGLSAFALDPKTGRYGLAASWLSHDEALAQFLSAFPEGFTAAAAPARGGPGESATRWRAAQAAFAKGLGDGKGERLAAGDDVEGLVERALAIDKLLAPLHSPADVGAVKKAFAEEGPTAAYFGALFELLSGPAQGRAPWEKLFAAAGNLPVAPAQQWLVATLFPFLASPREHVLLRPRVTCEAAERLGSDLRFQTTPNWVTYRAARSLATRLLQELQASGAQDFVDVEIFLQVTASAKRTLERAGRAAATPKRSGAREARPRAAKRSTP</sequence>
<dbReference type="EMBL" id="BJTG01000003">
    <property type="protein sequence ID" value="GEJ56484.1"/>
    <property type="molecule type" value="Genomic_DNA"/>
</dbReference>
<keyword evidence="3" id="KW-1185">Reference proteome</keyword>
<evidence type="ECO:0000313" key="3">
    <source>
        <dbReference type="Proteomes" id="UP000503640"/>
    </source>
</evidence>
<name>A0A7I9VJ98_9BACT</name>
<dbReference type="RefSeq" id="WP_176064003.1">
    <property type="nucleotide sequence ID" value="NZ_BJTG01000003.1"/>
</dbReference>
<dbReference type="AlphaFoldDB" id="A0A7I9VJ98"/>
<evidence type="ECO:0000256" key="1">
    <source>
        <dbReference type="SAM" id="MobiDB-lite"/>
    </source>
</evidence>
<evidence type="ECO:0000313" key="2">
    <source>
        <dbReference type="EMBL" id="GEJ56484.1"/>
    </source>
</evidence>
<gene>
    <name evidence="2" type="ORF">AMYX_12250</name>
</gene>
<feature type="region of interest" description="Disordered" evidence="1">
    <location>
        <begin position="304"/>
        <end position="332"/>
    </location>
</feature>
<organism evidence="2 3">
    <name type="scientific">Anaeromyxobacter diazotrophicus</name>
    <dbReference type="NCBI Taxonomy" id="2590199"/>
    <lineage>
        <taxon>Bacteria</taxon>
        <taxon>Pseudomonadati</taxon>
        <taxon>Myxococcota</taxon>
        <taxon>Myxococcia</taxon>
        <taxon>Myxococcales</taxon>
        <taxon>Cystobacterineae</taxon>
        <taxon>Anaeromyxobacteraceae</taxon>
        <taxon>Anaeromyxobacter</taxon>
    </lineage>
</organism>